<dbReference type="AlphaFoldDB" id="A0AAJ1BCG7"/>
<proteinExistence type="predicted"/>
<protein>
    <submittedName>
        <fullName evidence="1">Uncharacterized protein</fullName>
    </submittedName>
</protein>
<name>A0AAJ1BCG7_9ACTO</name>
<sequence>MKFTKKIGAVVLACVLTCITSVGVGYLWGSHAQEHAAVKDVADLPMYSWCSLSTLRDATDAGYGVEGSENQCYQPVVGTMEFQKKHYKVLLYPEYLNKDKAFEAFNTMYKPWIDNIQKKLRLPAFKPENFSAWRNSGNKEIRYLNSLDDLSGMRFSKELNIIREFLEGYQAAETNAQMRKSLNEFDKLAASFFKEGAPDRLAIAEEEASDEDGEVKMIRRNRYEEKAGELCTALVRARESYRPEISRQYDNKSLEKLLMADGVC</sequence>
<dbReference type="EMBL" id="JAKNHJ010000014">
    <property type="protein sequence ID" value="MCG4618315.1"/>
    <property type="molecule type" value="Genomic_DNA"/>
</dbReference>
<comment type="caution">
    <text evidence="1">The sequence shown here is derived from an EMBL/GenBank/DDBJ whole genome shotgun (WGS) entry which is preliminary data.</text>
</comment>
<dbReference type="RefSeq" id="WP_238128245.1">
    <property type="nucleotide sequence ID" value="NZ_JAKNHJ010000014.1"/>
</dbReference>
<dbReference type="Proteomes" id="UP001200537">
    <property type="component" value="Unassembled WGS sequence"/>
</dbReference>
<accession>A0AAJ1BCG7</accession>
<evidence type="ECO:0000313" key="2">
    <source>
        <dbReference type="Proteomes" id="UP001200537"/>
    </source>
</evidence>
<gene>
    <name evidence="1" type="ORF">L0M99_07395</name>
</gene>
<reference evidence="1" key="1">
    <citation type="submission" date="2022-01" db="EMBL/GenBank/DDBJ databases">
        <title>Collection of gut derived symbiotic bacterial strains cultured from healthy donors.</title>
        <authorList>
            <person name="Lin H."/>
            <person name="Kohout C."/>
            <person name="Waligurski E."/>
            <person name="Pamer E.G."/>
        </authorList>
    </citation>
    <scope>NUCLEOTIDE SEQUENCE</scope>
    <source>
        <strain evidence="1">DFI.7.46</strain>
    </source>
</reference>
<evidence type="ECO:0000313" key="1">
    <source>
        <dbReference type="EMBL" id="MCG4618315.1"/>
    </source>
</evidence>
<organism evidence="1 2">
    <name type="scientific">Varibaculum cambriense</name>
    <dbReference type="NCBI Taxonomy" id="184870"/>
    <lineage>
        <taxon>Bacteria</taxon>
        <taxon>Bacillati</taxon>
        <taxon>Actinomycetota</taxon>
        <taxon>Actinomycetes</taxon>
        <taxon>Actinomycetales</taxon>
        <taxon>Actinomycetaceae</taxon>
        <taxon>Varibaculum</taxon>
    </lineage>
</organism>